<dbReference type="RefSeq" id="WP_191276643.1">
    <property type="nucleotide sequence ID" value="NZ_BNDS01000031.1"/>
</dbReference>
<organism evidence="1 2">
    <name type="scientific">Neobacillus kokaensis</name>
    <dbReference type="NCBI Taxonomy" id="2759023"/>
    <lineage>
        <taxon>Bacteria</taxon>
        <taxon>Bacillati</taxon>
        <taxon>Bacillota</taxon>
        <taxon>Bacilli</taxon>
        <taxon>Bacillales</taxon>
        <taxon>Bacillaceae</taxon>
        <taxon>Neobacillus</taxon>
    </lineage>
</organism>
<accession>A0ABQ3N8C2</accession>
<dbReference type="Proteomes" id="UP000637074">
    <property type="component" value="Unassembled WGS sequence"/>
</dbReference>
<sequence length="993" mass="112735">MKKEEVFKFVNVRPVLQSPAQKVEQYFVAYDKQNLQKSPLHTQILTLKGENARTAADELAKTKLLQNKDIQTKVQTVLTAVKKASEAPTVDQAKKILQANLGQELSNYLKLYLKPIKDLVWDILYSHALLPSLMPEQRAMVYDSARAIHFLELLSVQALSEKPLSYPELSKVRPTIPNDLFIQNAVNNTAETARAANAAVELDKVYKDLMEINQAIVDIKKGQQLILAKDSANTLEFSNQNNTGKITISPKLKDLKLEVTEGVQPILLDGTHDVQQDQLVIHKKLPWLFESNNEKPIMKKTQEFIAKRKHMEGLEVQEVLTNLEQEKYDLVTNYVSKLPQETLKYVLNNEKFSTLVKDVAVPNYSLTAGSATPPPGRPLGPEPEIKPLGIGDLLIVKQELQYYAAGEVAHIENVMKSEFKNRTHTRMNETEETIITETEQIEENEKDLQTTERFELQKEAQKTIENKMSLEAGLSVTAGYGPVSVTANADFAISETTSESNKNASNFAKEVTEKSISKIMNKAREERTRRTLQRIEEKNEHGFDNKTGKDHIIGVYRWVDKYYKAKLINYGRRMMIECIIPEPAAFYLALQTQHATSTHGLMKPKEPLVSGRQLKPSDLTRYNYTTFVSQYNVEDVEPYPADVVRVSAAFAETVSNEEKNKSYGKTSEKLVIPKGYTCSSIYGRFNWFGYEGKYFECFVAGGKFPSTSGSGIEGVIPISIMAWVTSFHVNLVATCTLKTETKEAWQLKTYHAIMSAFERALAEYNQQLAALQIQSGVNIQGRNPEHNRKIEKDELKKGAMRQLTNNFSKTKVQGKMLFNEKFDAMKANGDYGYPEFDVNESIMEGKIQQFFEQAFEWKNMTYWFYPYFWGRKSEWKNIFPLNDTDPQFTDFIRAGSARIIIPVHPAYNETVLHYLATKEIWNGGTPPTLNDPLFISIVEELKASSNTDIDGALNACSLDSGYPCVVDEWEIKLPTSLVYLQETSKLPDFRTQP</sequence>
<evidence type="ECO:0000313" key="2">
    <source>
        <dbReference type="Proteomes" id="UP000637074"/>
    </source>
</evidence>
<keyword evidence="2" id="KW-1185">Reference proteome</keyword>
<gene>
    <name evidence="1" type="ORF">AM1BK_45250</name>
</gene>
<protein>
    <submittedName>
        <fullName evidence="1">Uncharacterized protein</fullName>
    </submittedName>
</protein>
<reference evidence="1 2" key="1">
    <citation type="journal article" date="2022" name="Int. J. Syst. Evol. Microbiol.">
        <title>Neobacillus kokaensis sp. nov., isolated from soil.</title>
        <authorList>
            <person name="Yuki K."/>
            <person name="Matsubara H."/>
            <person name="Yamaguchi S."/>
        </authorList>
    </citation>
    <scope>NUCLEOTIDE SEQUENCE [LARGE SCALE GENOMIC DNA]</scope>
    <source>
        <strain evidence="1 2">LOB 377</strain>
    </source>
</reference>
<dbReference type="EMBL" id="BNDS01000031">
    <property type="protein sequence ID" value="GHI00983.1"/>
    <property type="molecule type" value="Genomic_DNA"/>
</dbReference>
<evidence type="ECO:0000313" key="1">
    <source>
        <dbReference type="EMBL" id="GHI00983.1"/>
    </source>
</evidence>
<comment type="caution">
    <text evidence="1">The sequence shown here is derived from an EMBL/GenBank/DDBJ whole genome shotgun (WGS) entry which is preliminary data.</text>
</comment>
<proteinExistence type="predicted"/>
<name>A0ABQ3N8C2_9BACI</name>